<evidence type="ECO:0000313" key="2">
    <source>
        <dbReference type="Proteomes" id="UP000036426"/>
    </source>
</evidence>
<dbReference type="PANTHER" id="PTHR46401">
    <property type="entry name" value="GLYCOSYLTRANSFERASE WBBK-RELATED"/>
    <property type="match status" value="1"/>
</dbReference>
<organism evidence="1 2">
    <name type="scientific">Photobacterium aphoticum</name>
    <dbReference type="NCBI Taxonomy" id="754436"/>
    <lineage>
        <taxon>Bacteria</taxon>
        <taxon>Pseudomonadati</taxon>
        <taxon>Pseudomonadota</taxon>
        <taxon>Gammaproteobacteria</taxon>
        <taxon>Vibrionales</taxon>
        <taxon>Vibrionaceae</taxon>
        <taxon>Photobacterium</taxon>
    </lineage>
</organism>
<dbReference type="AlphaFoldDB" id="A0A0J1GNG6"/>
<dbReference type="Pfam" id="PF13692">
    <property type="entry name" value="Glyco_trans_1_4"/>
    <property type="match status" value="1"/>
</dbReference>
<dbReference type="SUPFAM" id="SSF53756">
    <property type="entry name" value="UDP-Glycosyltransferase/glycogen phosphorylase"/>
    <property type="match status" value="1"/>
</dbReference>
<accession>A0A0J1GNG6</accession>
<keyword evidence="2" id="KW-1185">Reference proteome</keyword>
<comment type="caution">
    <text evidence="1">The sequence shown here is derived from an EMBL/GenBank/DDBJ whole genome shotgun (WGS) entry which is preliminary data.</text>
</comment>
<name>A0A0J1GNG6_9GAMM</name>
<dbReference type="InterPro" id="IPR017521">
    <property type="entry name" value="Sugar_tfrase_PEP-CTERM_Stp1"/>
</dbReference>
<dbReference type="NCBIfam" id="TIGR03087">
    <property type="entry name" value="stp1"/>
    <property type="match status" value="1"/>
</dbReference>
<protein>
    <recommendedName>
        <fullName evidence="3">Glycosyl transferase family 1</fullName>
    </recommendedName>
</protein>
<dbReference type="Gene3D" id="3.40.50.2000">
    <property type="entry name" value="Glycogen Phosphorylase B"/>
    <property type="match status" value="2"/>
</dbReference>
<reference evidence="1 2" key="1">
    <citation type="submission" date="2015-05" db="EMBL/GenBank/DDBJ databases">
        <title>Photobacterium galathea sp. nov.</title>
        <authorList>
            <person name="Machado H."/>
            <person name="Gram L."/>
        </authorList>
    </citation>
    <scope>NUCLEOTIDE SEQUENCE [LARGE SCALE GENOMIC DNA]</scope>
    <source>
        <strain evidence="1 2">DSM 25995</strain>
    </source>
</reference>
<dbReference type="GO" id="GO:0016757">
    <property type="term" value="F:glycosyltransferase activity"/>
    <property type="evidence" value="ECO:0007669"/>
    <property type="project" value="TreeGrafter"/>
</dbReference>
<dbReference type="CDD" id="cd03801">
    <property type="entry name" value="GT4_PimA-like"/>
    <property type="match status" value="1"/>
</dbReference>
<gene>
    <name evidence="1" type="ORF">ABT58_09290</name>
</gene>
<dbReference type="OrthoDB" id="9807209at2"/>
<evidence type="ECO:0008006" key="3">
    <source>
        <dbReference type="Google" id="ProtNLM"/>
    </source>
</evidence>
<dbReference type="RefSeq" id="WP_047874118.1">
    <property type="nucleotide sequence ID" value="NZ_BMYC01000002.1"/>
</dbReference>
<dbReference type="PATRIC" id="fig|754436.4.peg.1961"/>
<evidence type="ECO:0000313" key="1">
    <source>
        <dbReference type="EMBL" id="KLV00999.1"/>
    </source>
</evidence>
<proteinExistence type="predicted"/>
<sequence>MKEPLLYLCHRIPFPPNKGDKITTFNVLKYLQQHYDIHLGCFVDDAFDTRYQEDVAQYCVSSQCIPLSRAYSKLKGLTALLKGEPITLPFYARHSMQQWVDTTIAQYNIRKAFVYSGCMAQYVIPHTEHLHTVMHFADIDSDKWRQYALKSKGIMKAIYQREHKTLEEYEIAVANALDVSCFVTQTETDAFKALLEPVIQEKVMPLENGLDSEYFSPTADTTLGEDYPLDQENFIVFTGAMDYWANADAVTWFTEHVWPKIITAAPDTKLYLVGSSPGPEVQALAQQPGVIVTGRVEDVRPYLQYAKAAIAPMQIARGVQNKLLEAMAMAKPIIVSPLTIEGMEAYPTEHLAVANDPDVIAQWLVDKLQAPPVIAHTSRLWIEQHYSWEAKLKPLLGYLNDTPVNEVTV</sequence>
<dbReference type="PANTHER" id="PTHR46401:SF8">
    <property type="entry name" value="BLL6006 PROTEIN"/>
    <property type="match status" value="1"/>
</dbReference>
<dbReference type="EMBL" id="LDOV01000017">
    <property type="protein sequence ID" value="KLV00999.1"/>
    <property type="molecule type" value="Genomic_DNA"/>
</dbReference>
<dbReference type="Proteomes" id="UP000036426">
    <property type="component" value="Unassembled WGS sequence"/>
</dbReference>